<feature type="domain" description="Helicase ATP-binding" evidence="15">
    <location>
        <begin position="98"/>
        <end position="279"/>
    </location>
</feature>
<dbReference type="Gene3D" id="3.30.160.380">
    <property type="entry name" value="Dicer dimerisation domain"/>
    <property type="match status" value="1"/>
</dbReference>
<evidence type="ECO:0000256" key="12">
    <source>
        <dbReference type="PROSITE-ProRule" id="PRU00657"/>
    </source>
</evidence>
<keyword evidence="5" id="KW-0547">Nucleotide-binding</keyword>
<dbReference type="InterPro" id="IPR001650">
    <property type="entry name" value="Helicase_C-like"/>
</dbReference>
<dbReference type="FunFam" id="3.40.50.300:FF:000628">
    <property type="entry name" value="Endoribonuclease Dicer"/>
    <property type="match status" value="1"/>
</dbReference>
<dbReference type="Gene3D" id="1.10.1520.10">
    <property type="entry name" value="Ribonuclease III domain"/>
    <property type="match status" value="2"/>
</dbReference>
<keyword evidence="9" id="KW-0460">Magnesium</keyword>
<dbReference type="PANTHER" id="PTHR14950:SF37">
    <property type="entry name" value="ENDORIBONUCLEASE DICER"/>
    <property type="match status" value="1"/>
</dbReference>
<feature type="domain" description="RNase III" evidence="13">
    <location>
        <begin position="1347"/>
        <end position="1495"/>
    </location>
</feature>
<feature type="domain" description="RNase III" evidence="13">
    <location>
        <begin position="1172"/>
        <end position="1298"/>
    </location>
</feature>
<dbReference type="InterPro" id="IPR027417">
    <property type="entry name" value="P-loop_NTPase"/>
</dbReference>
<keyword evidence="3" id="KW-0479">Metal-binding</keyword>
<dbReference type="InterPro" id="IPR036389">
    <property type="entry name" value="RNase_III_sf"/>
</dbReference>
<evidence type="ECO:0000259" key="15">
    <source>
        <dbReference type="PROSITE" id="PS51192"/>
    </source>
</evidence>
<dbReference type="SMART" id="SM00535">
    <property type="entry name" value="RIBOc"/>
    <property type="match status" value="2"/>
</dbReference>
<accession>A0A8H7REW5</accession>
<evidence type="ECO:0000259" key="14">
    <source>
        <dbReference type="PROSITE" id="PS50821"/>
    </source>
</evidence>
<keyword evidence="4" id="KW-0677">Repeat</keyword>
<dbReference type="PROSITE" id="PS00517">
    <property type="entry name" value="RNASE_3_1"/>
    <property type="match status" value="1"/>
</dbReference>
<evidence type="ECO:0000313" key="19">
    <source>
        <dbReference type="Proteomes" id="UP000603453"/>
    </source>
</evidence>
<comment type="caution">
    <text evidence="18">The sequence shown here is derived from an EMBL/GenBank/DDBJ whole genome shotgun (WGS) entry which is preliminary data.</text>
</comment>
<dbReference type="InterPro" id="IPR014001">
    <property type="entry name" value="Helicase_ATP-bd"/>
</dbReference>
<dbReference type="GO" id="GO:0005524">
    <property type="term" value="F:ATP binding"/>
    <property type="evidence" value="ECO:0007669"/>
    <property type="project" value="UniProtKB-KW"/>
</dbReference>
<dbReference type="PROSITE" id="PS51194">
    <property type="entry name" value="HELICASE_CTER"/>
    <property type="match status" value="1"/>
</dbReference>
<keyword evidence="7" id="KW-0347">Helicase</keyword>
<keyword evidence="10 12" id="KW-0694">RNA-binding</keyword>
<evidence type="ECO:0000256" key="6">
    <source>
        <dbReference type="ARBA" id="ARBA00022801"/>
    </source>
</evidence>
<dbReference type="Pfam" id="PF00270">
    <property type="entry name" value="DEAD"/>
    <property type="match status" value="1"/>
</dbReference>
<sequence>MEKLDISEYVDETVKYVAPPPLENHMNDGDPERLSKYLDPEFLGATPDEKAIDPGQLEIENKEHLNLDLDLDDEELEQLNENNLKAAMLAPREYQYELYQKALKENVITVLDTGSGKTLISVMLIKEMARLEREARLTRRETKLAFFLVERVPLVFQQASVIQANCDVVLEQMCGEMDVDNWSEKRWKQIFEESDVCVMTAQIFLDTLYHGFLSLERVHTLIFDECHHATKKHPFNLIMRSFYDRCPVENRPKIFGMTASPMHARSSVEHSVMQKNLDAKIYTASNIEELNISVNKPKEFTIEYYPPPKYGETELSKRIRENIGSIERYKRCFIITTDILTVLGPWCCDHMWKIMLTDLERKMSAITQDLDKDSLIDEDLALKQTHEFIDHIEFPRNPNYKDKALFSPKIGMLMDILTTVGGGKISDFCGIIFVERRHTAVAIKLLIDSLDSLSNLRSDVLIGHGSTDEGDIQMTFRDQNKVIAKFRTGELNLLIATNVAEEGLDIQPCNFVIRFDFFYTLIAYIQSRGRARRKDSKYILLAERGNASQYGMVDEFRSLEADMKAYCQTMPEDRNVANKFSIGMHVDYDSDDEPDSDDEDYMGSAIYIAETGATLTKQNAIPLIHRYCSSLPSDSFCVLKPIFETTNTGQGYICKLTLPSNAAIQEVESPIARTKDHARALVALNACSQLLTLKAFDNHLMPRNIRKEILGEMAPQYDENGMIIGSRRRHGLYEKRTPRLWNRIVEEEEEEEVGIEDNADLLKAQVQTVVEVSTTEAETETEKDVNTENINASLPEPTDEGVRSIDELVKSVEETIKSSQDNMKFSPEAEKLIEESEKPQLEYEENGQTMLNLDLVEEFKEEEDVNSVADEADDDTEEELEEGPFTCWFTIIEVKLPDRKFEDVPYRRLCLISKRPFPDLPELKMFHQSVPFMVKMRNLSTEVIFDREQIFHLSSYIMKLMLALINKEFHCPINDIPYYIVPLVKNCEEVEYEKLSGPELQDLIDWQEVDKIIKSKNEPFVLEESDDPTDTIVIDSSDNLRRYFVIDVRNDMSPLSKVPEGVKVRETGYATFADFYKEKGFADITDFNQPLLQVKRLKKVMNFLYPGHIVPAQLKGPLSTWTLPQFCQKFFMSASVYQATMMIPSIMTRVDSLLLCREAKDRYDLPIDDANFLEAYTAPSASMEMNYERLETLGDSLLKFIATIRLYINFPFSNEGELHHLRIRVICNRALYRSAKRLKFYRYVTSQAFNRRYWRPPKFTSPADNVETMEGLKYHKLSDKTLADIVEASLGAAYLSNGLEGGLHAAIQLQIPFDEIKTWTDFNPTFEESRKKVPARAEVRALRLLNIPKLTGIIGRDFAKPLLLVEALTHASLPNSTSPCYQRLEFLGDAILDFLVIRYLFSKYPDADPGIITDLKDSCVNNHILGIICIETKLYKHIIHYSGRLVRAIEVFQNEVQEAKDNGEAVGEYWVDFNIPKVLSDVVESMLGAAFVDSGFRLEACEELFAKWFLPILDNHVTPELIRFHPLRRLITDLQRFGCDGFMLRNHGSGETGPESQKCVIFLHDKPLACGSDWNIKTARRHAATKASQRLEDEPGLLESVCNCRVSMIKRGLLVEEFDENKAEEE</sequence>
<evidence type="ECO:0000259" key="13">
    <source>
        <dbReference type="PROSITE" id="PS50142"/>
    </source>
</evidence>
<dbReference type="PANTHER" id="PTHR14950">
    <property type="entry name" value="DICER-RELATED"/>
    <property type="match status" value="1"/>
</dbReference>
<evidence type="ECO:0000313" key="18">
    <source>
        <dbReference type="EMBL" id="KAG2208438.1"/>
    </source>
</evidence>
<evidence type="ECO:0000256" key="3">
    <source>
        <dbReference type="ARBA" id="ARBA00022723"/>
    </source>
</evidence>
<dbReference type="GO" id="GO:0006396">
    <property type="term" value="P:RNA processing"/>
    <property type="evidence" value="ECO:0007669"/>
    <property type="project" value="InterPro"/>
</dbReference>
<gene>
    <name evidence="18" type="ORF">INT47_010134</name>
</gene>
<dbReference type="Gene3D" id="3.40.50.300">
    <property type="entry name" value="P-loop containing nucleotide triphosphate hydrolases"/>
    <property type="match status" value="2"/>
</dbReference>
<keyword evidence="19" id="KW-1185">Reference proteome</keyword>
<comment type="cofactor">
    <cofactor evidence="2">
        <name>Mg(2+)</name>
        <dbReference type="ChEBI" id="CHEBI:18420"/>
    </cofactor>
</comment>
<dbReference type="Pfam" id="PF00271">
    <property type="entry name" value="Helicase_C"/>
    <property type="match status" value="1"/>
</dbReference>
<dbReference type="PROSITE" id="PS51327">
    <property type="entry name" value="DICER_DSRBF"/>
    <property type="match status" value="1"/>
</dbReference>
<dbReference type="InterPro" id="IPR003100">
    <property type="entry name" value="PAZ_dom"/>
</dbReference>
<dbReference type="PROSITE" id="PS51192">
    <property type="entry name" value="HELICASE_ATP_BIND_1"/>
    <property type="match status" value="1"/>
</dbReference>
<evidence type="ECO:0000256" key="11">
    <source>
        <dbReference type="ARBA" id="ARBA00035116"/>
    </source>
</evidence>
<evidence type="ECO:0000256" key="8">
    <source>
        <dbReference type="ARBA" id="ARBA00022840"/>
    </source>
</evidence>
<dbReference type="InterPro" id="IPR005034">
    <property type="entry name" value="Dicer_dimerisation"/>
</dbReference>
<dbReference type="Gene3D" id="2.170.260.10">
    <property type="entry name" value="paz domain"/>
    <property type="match status" value="1"/>
</dbReference>
<comment type="similarity">
    <text evidence="11 12">Belongs to the helicase family. Dicer subfamily.</text>
</comment>
<dbReference type="SMART" id="SM00487">
    <property type="entry name" value="DEXDc"/>
    <property type="match status" value="1"/>
</dbReference>
<dbReference type="SUPFAM" id="SSF69065">
    <property type="entry name" value="RNase III domain-like"/>
    <property type="match status" value="2"/>
</dbReference>
<dbReference type="GO" id="GO:0004386">
    <property type="term" value="F:helicase activity"/>
    <property type="evidence" value="ECO:0007669"/>
    <property type="project" value="UniProtKB-KW"/>
</dbReference>
<feature type="domain" description="Dicer dsRNA-binding fold" evidence="17">
    <location>
        <begin position="620"/>
        <end position="710"/>
    </location>
</feature>
<dbReference type="SUPFAM" id="SSF52540">
    <property type="entry name" value="P-loop containing nucleoside triphosphate hydrolases"/>
    <property type="match status" value="1"/>
</dbReference>
<feature type="domain" description="Helicase C-terminal" evidence="16">
    <location>
        <begin position="412"/>
        <end position="577"/>
    </location>
</feature>
<dbReference type="InterPro" id="IPR038248">
    <property type="entry name" value="Dicer_dimer_sf"/>
</dbReference>
<dbReference type="CDD" id="cd18034">
    <property type="entry name" value="DEXHc_dicer"/>
    <property type="match status" value="1"/>
</dbReference>
<dbReference type="GO" id="GO:0003723">
    <property type="term" value="F:RNA binding"/>
    <property type="evidence" value="ECO:0007669"/>
    <property type="project" value="UniProtKB-UniRule"/>
</dbReference>
<dbReference type="Proteomes" id="UP000603453">
    <property type="component" value="Unassembled WGS sequence"/>
</dbReference>
<organism evidence="18 19">
    <name type="scientific">Mucor saturninus</name>
    <dbReference type="NCBI Taxonomy" id="64648"/>
    <lineage>
        <taxon>Eukaryota</taxon>
        <taxon>Fungi</taxon>
        <taxon>Fungi incertae sedis</taxon>
        <taxon>Mucoromycota</taxon>
        <taxon>Mucoromycotina</taxon>
        <taxon>Mucoromycetes</taxon>
        <taxon>Mucorales</taxon>
        <taxon>Mucorineae</taxon>
        <taxon>Mucoraceae</taxon>
        <taxon>Mucor</taxon>
    </lineage>
</organism>
<protein>
    <submittedName>
        <fullName evidence="18">Uncharacterized protein</fullName>
    </submittedName>
</protein>
<dbReference type="PROSITE" id="PS50142">
    <property type="entry name" value="RNASE_3_2"/>
    <property type="match status" value="2"/>
</dbReference>
<evidence type="ECO:0000256" key="10">
    <source>
        <dbReference type="ARBA" id="ARBA00022884"/>
    </source>
</evidence>
<dbReference type="Pfam" id="PF00636">
    <property type="entry name" value="Ribonuclease_3"/>
    <property type="match status" value="2"/>
</dbReference>
<keyword evidence="8" id="KW-0067">ATP-binding</keyword>
<evidence type="ECO:0000256" key="1">
    <source>
        <dbReference type="ARBA" id="ARBA00001936"/>
    </source>
</evidence>
<dbReference type="GO" id="GO:0046872">
    <property type="term" value="F:metal ion binding"/>
    <property type="evidence" value="ECO:0007669"/>
    <property type="project" value="UniProtKB-KW"/>
</dbReference>
<reference evidence="18" key="1">
    <citation type="submission" date="2020-12" db="EMBL/GenBank/DDBJ databases">
        <title>Metabolic potential, ecology and presence of endohyphal bacteria is reflected in genomic diversity of Mucoromycotina.</title>
        <authorList>
            <person name="Muszewska A."/>
            <person name="Okrasinska A."/>
            <person name="Steczkiewicz K."/>
            <person name="Drgas O."/>
            <person name="Orlowska M."/>
            <person name="Perlinska-Lenart U."/>
            <person name="Aleksandrzak-Piekarczyk T."/>
            <person name="Szatraj K."/>
            <person name="Zielenkiewicz U."/>
            <person name="Pilsyk S."/>
            <person name="Malc E."/>
            <person name="Mieczkowski P."/>
            <person name="Kruszewska J.S."/>
            <person name="Biernat P."/>
            <person name="Pawlowska J."/>
        </authorList>
    </citation>
    <scope>NUCLEOTIDE SEQUENCE</scope>
    <source>
        <strain evidence="18">WA0000017839</strain>
    </source>
</reference>
<dbReference type="FunFam" id="1.10.1520.10:FF:000004">
    <property type="entry name" value="Endoribonuclease dicer-like 1"/>
    <property type="match status" value="1"/>
</dbReference>
<dbReference type="SMART" id="SM00490">
    <property type="entry name" value="HELICc"/>
    <property type="match status" value="1"/>
</dbReference>
<evidence type="ECO:0000256" key="4">
    <source>
        <dbReference type="ARBA" id="ARBA00022737"/>
    </source>
</evidence>
<dbReference type="PROSITE" id="PS50821">
    <property type="entry name" value="PAZ"/>
    <property type="match status" value="1"/>
</dbReference>
<dbReference type="EMBL" id="JAEPRD010000019">
    <property type="protein sequence ID" value="KAG2208438.1"/>
    <property type="molecule type" value="Genomic_DNA"/>
</dbReference>
<dbReference type="CDD" id="cd00593">
    <property type="entry name" value="RIBOc"/>
    <property type="match status" value="2"/>
</dbReference>
<evidence type="ECO:0000256" key="5">
    <source>
        <dbReference type="ARBA" id="ARBA00022741"/>
    </source>
</evidence>
<dbReference type="InterPro" id="IPR000999">
    <property type="entry name" value="RNase_III_dom"/>
</dbReference>
<evidence type="ECO:0000256" key="7">
    <source>
        <dbReference type="ARBA" id="ARBA00022806"/>
    </source>
</evidence>
<dbReference type="GO" id="GO:0004525">
    <property type="term" value="F:ribonuclease III activity"/>
    <property type="evidence" value="ECO:0007669"/>
    <property type="project" value="InterPro"/>
</dbReference>
<feature type="domain" description="PAZ" evidence="14">
    <location>
        <begin position="1007"/>
        <end position="1111"/>
    </location>
</feature>
<comment type="cofactor">
    <cofactor evidence="1">
        <name>Mn(2+)</name>
        <dbReference type="ChEBI" id="CHEBI:29035"/>
    </cofactor>
</comment>
<proteinExistence type="inferred from homology"/>
<dbReference type="Pfam" id="PF03368">
    <property type="entry name" value="Dicer_dimer"/>
    <property type="match status" value="1"/>
</dbReference>
<dbReference type="FunFam" id="3.30.160.380:FF:000001">
    <property type="entry name" value="Endoribonuclease dicer-like 1"/>
    <property type="match status" value="1"/>
</dbReference>
<name>A0A8H7REW5_9FUNG</name>
<evidence type="ECO:0000256" key="2">
    <source>
        <dbReference type="ARBA" id="ARBA00001946"/>
    </source>
</evidence>
<evidence type="ECO:0000259" key="17">
    <source>
        <dbReference type="PROSITE" id="PS51327"/>
    </source>
</evidence>
<keyword evidence="6" id="KW-0378">Hydrolase</keyword>
<evidence type="ECO:0000256" key="9">
    <source>
        <dbReference type="ARBA" id="ARBA00022842"/>
    </source>
</evidence>
<dbReference type="InterPro" id="IPR011545">
    <property type="entry name" value="DEAD/DEAH_box_helicase_dom"/>
</dbReference>
<dbReference type="OrthoDB" id="416741at2759"/>
<evidence type="ECO:0000259" key="16">
    <source>
        <dbReference type="PROSITE" id="PS51194"/>
    </source>
</evidence>